<keyword evidence="3" id="KW-1185">Reference proteome</keyword>
<dbReference type="OrthoDB" id="2681472at2759"/>
<accession>A0A0C9ZT90</accession>
<feature type="region of interest" description="Disordered" evidence="1">
    <location>
        <begin position="122"/>
        <end position="163"/>
    </location>
</feature>
<evidence type="ECO:0000313" key="2">
    <source>
        <dbReference type="EMBL" id="KIK22928.1"/>
    </source>
</evidence>
<reference evidence="3" key="2">
    <citation type="submission" date="2015-01" db="EMBL/GenBank/DDBJ databases">
        <title>Evolutionary Origins and Diversification of the Mycorrhizal Mutualists.</title>
        <authorList>
            <consortium name="DOE Joint Genome Institute"/>
            <consortium name="Mycorrhizal Genomics Consortium"/>
            <person name="Kohler A."/>
            <person name="Kuo A."/>
            <person name="Nagy L.G."/>
            <person name="Floudas D."/>
            <person name="Copeland A."/>
            <person name="Barry K.W."/>
            <person name="Cichocki N."/>
            <person name="Veneault-Fourrey C."/>
            <person name="LaButti K."/>
            <person name="Lindquist E.A."/>
            <person name="Lipzen A."/>
            <person name="Lundell T."/>
            <person name="Morin E."/>
            <person name="Murat C."/>
            <person name="Riley R."/>
            <person name="Ohm R."/>
            <person name="Sun H."/>
            <person name="Tunlid A."/>
            <person name="Henrissat B."/>
            <person name="Grigoriev I.V."/>
            <person name="Hibbett D.S."/>
            <person name="Martin F."/>
        </authorList>
    </citation>
    <scope>NUCLEOTIDE SEQUENCE [LARGE SCALE GENOMIC DNA]</scope>
    <source>
        <strain evidence="3">441</strain>
    </source>
</reference>
<feature type="compositionally biased region" description="Basic and acidic residues" evidence="1">
    <location>
        <begin position="151"/>
        <end position="163"/>
    </location>
</feature>
<proteinExistence type="predicted"/>
<dbReference type="EMBL" id="KN833733">
    <property type="protein sequence ID" value="KIK22928.1"/>
    <property type="molecule type" value="Genomic_DNA"/>
</dbReference>
<dbReference type="HOGENOM" id="CLU_104732_2_0_1"/>
<dbReference type="Proteomes" id="UP000054018">
    <property type="component" value="Unassembled WGS sequence"/>
</dbReference>
<evidence type="ECO:0000313" key="3">
    <source>
        <dbReference type="Proteomes" id="UP000054018"/>
    </source>
</evidence>
<name>A0A0C9ZT90_9AGAM</name>
<sequence length="163" mass="18423">MLSPPPEDDDFLELIKRTLVKGKATSREEKLTKTKELLVALNTSNCIEFLQAILLKHGLNSYKVSEKKHYPLKYIPPKAKGQWVSDVIDVDNIIDYRDMVNKLMEDKPPVVKIFMDMQHVKKLPQGSKSRSSEDDSEVTSDSNVGTSSHTRKADLDDHLAQGT</sequence>
<organism evidence="2 3">
    <name type="scientific">Pisolithus microcarpus 441</name>
    <dbReference type="NCBI Taxonomy" id="765257"/>
    <lineage>
        <taxon>Eukaryota</taxon>
        <taxon>Fungi</taxon>
        <taxon>Dikarya</taxon>
        <taxon>Basidiomycota</taxon>
        <taxon>Agaricomycotina</taxon>
        <taxon>Agaricomycetes</taxon>
        <taxon>Agaricomycetidae</taxon>
        <taxon>Boletales</taxon>
        <taxon>Sclerodermatineae</taxon>
        <taxon>Pisolithaceae</taxon>
        <taxon>Pisolithus</taxon>
    </lineage>
</organism>
<reference evidence="2 3" key="1">
    <citation type="submission" date="2014-04" db="EMBL/GenBank/DDBJ databases">
        <authorList>
            <consortium name="DOE Joint Genome Institute"/>
            <person name="Kuo A."/>
            <person name="Kohler A."/>
            <person name="Costa M.D."/>
            <person name="Nagy L.G."/>
            <person name="Floudas D."/>
            <person name="Copeland A."/>
            <person name="Barry K.W."/>
            <person name="Cichocki N."/>
            <person name="Veneault-Fourrey C."/>
            <person name="LaButti K."/>
            <person name="Lindquist E.A."/>
            <person name="Lipzen A."/>
            <person name="Lundell T."/>
            <person name="Morin E."/>
            <person name="Murat C."/>
            <person name="Sun H."/>
            <person name="Tunlid A."/>
            <person name="Henrissat B."/>
            <person name="Grigoriev I.V."/>
            <person name="Hibbett D.S."/>
            <person name="Martin F."/>
            <person name="Nordberg H.P."/>
            <person name="Cantor M.N."/>
            <person name="Hua S.X."/>
        </authorList>
    </citation>
    <scope>NUCLEOTIDE SEQUENCE [LARGE SCALE GENOMIC DNA]</scope>
    <source>
        <strain evidence="2 3">441</strain>
    </source>
</reference>
<gene>
    <name evidence="2" type="ORF">PISMIDRAFT_11295</name>
</gene>
<dbReference type="AlphaFoldDB" id="A0A0C9ZT90"/>
<evidence type="ECO:0000256" key="1">
    <source>
        <dbReference type="SAM" id="MobiDB-lite"/>
    </source>
</evidence>
<protein>
    <submittedName>
        <fullName evidence="2">Uncharacterized protein</fullName>
    </submittedName>
</protein>